<protein>
    <submittedName>
        <fullName evidence="6">LysR family transcriptional regulator</fullName>
    </submittedName>
</protein>
<evidence type="ECO:0000256" key="1">
    <source>
        <dbReference type="ARBA" id="ARBA00009437"/>
    </source>
</evidence>
<evidence type="ECO:0000313" key="6">
    <source>
        <dbReference type="EMBL" id="REC70570.1"/>
    </source>
</evidence>
<keyword evidence="7" id="KW-1185">Reference proteome</keyword>
<dbReference type="Gene3D" id="3.40.190.290">
    <property type="match status" value="1"/>
</dbReference>
<dbReference type="InterPro" id="IPR000847">
    <property type="entry name" value="LysR_HTH_N"/>
</dbReference>
<dbReference type="PRINTS" id="PR00039">
    <property type="entry name" value="HTHLYSR"/>
</dbReference>
<sequence length="294" mass="33952">MFDFRLKVFYITAKRLNFTKAAEELFISQPAVSKHIHEIEQYYETKLFDRNGTKIKLTQAGLLLYKHTEKLMDIYRDIDFEIAALSDHSKGELRIGASTTVAQYFLPKYIASFKEKFPDINVTLISNNTEIIENLLTENKIDLGVVEGQPNHQNLKYTCLVKDEIVLCTRSKNKEISKPNIKIEELKKLPFILREAGSGSLDIIASQLKRNRINLSELKKEIELQSTESIKSYLLNSNTYAFLSIHSIFKELKDNELKIIDIKGLDFERCFYGVINQGDQNKLQELFFNHIASS</sequence>
<dbReference type="OrthoDB" id="9785745at2"/>
<feature type="domain" description="HTH lysR-type" evidence="5">
    <location>
        <begin position="6"/>
        <end position="58"/>
    </location>
</feature>
<reference evidence="6 7" key="1">
    <citation type="journal article" date="2006" name="Int. J. Syst. Evol. Microbiol.">
        <title>Chryseobacterium hispanicum sp. nov., isolated from the drinking water distribution system of Sevilla, Spain.</title>
        <authorList>
            <person name="Gallego V."/>
            <person name="Garcia M.T."/>
            <person name="Ventosa A."/>
        </authorList>
    </citation>
    <scope>NUCLEOTIDE SEQUENCE [LARGE SCALE GENOMIC DNA]</scope>
    <source>
        <strain evidence="6 7">KCTC 22104</strain>
    </source>
</reference>
<dbReference type="PANTHER" id="PTHR30126:SF39">
    <property type="entry name" value="HTH-TYPE TRANSCRIPTIONAL REGULATOR CYSL"/>
    <property type="match status" value="1"/>
</dbReference>
<keyword evidence="3" id="KW-0238">DNA-binding</keyword>
<dbReference type="GO" id="GO:0000976">
    <property type="term" value="F:transcription cis-regulatory region binding"/>
    <property type="evidence" value="ECO:0007669"/>
    <property type="project" value="TreeGrafter"/>
</dbReference>
<comment type="similarity">
    <text evidence="1">Belongs to the LysR transcriptional regulatory family.</text>
</comment>
<dbReference type="Pfam" id="PF03466">
    <property type="entry name" value="LysR_substrate"/>
    <property type="match status" value="1"/>
</dbReference>
<evidence type="ECO:0000256" key="2">
    <source>
        <dbReference type="ARBA" id="ARBA00023015"/>
    </source>
</evidence>
<evidence type="ECO:0000259" key="5">
    <source>
        <dbReference type="PROSITE" id="PS50931"/>
    </source>
</evidence>
<gene>
    <name evidence="6" type="ORF">DRF58_09120</name>
</gene>
<dbReference type="PANTHER" id="PTHR30126">
    <property type="entry name" value="HTH-TYPE TRANSCRIPTIONAL REGULATOR"/>
    <property type="match status" value="1"/>
</dbReference>
<evidence type="ECO:0000256" key="3">
    <source>
        <dbReference type="ARBA" id="ARBA00023125"/>
    </source>
</evidence>
<evidence type="ECO:0000313" key="7">
    <source>
        <dbReference type="Proteomes" id="UP000256326"/>
    </source>
</evidence>
<keyword evidence="4" id="KW-0804">Transcription</keyword>
<dbReference type="Pfam" id="PF00126">
    <property type="entry name" value="HTH_1"/>
    <property type="match status" value="1"/>
</dbReference>
<name>A0A3D9CXR8_9FLAO</name>
<dbReference type="SUPFAM" id="SSF46785">
    <property type="entry name" value="Winged helix' DNA-binding domain"/>
    <property type="match status" value="1"/>
</dbReference>
<organism evidence="6 7">
    <name type="scientific">Epilithonimonas hispanica</name>
    <dbReference type="NCBI Taxonomy" id="358687"/>
    <lineage>
        <taxon>Bacteria</taxon>
        <taxon>Pseudomonadati</taxon>
        <taxon>Bacteroidota</taxon>
        <taxon>Flavobacteriia</taxon>
        <taxon>Flavobacteriales</taxon>
        <taxon>Weeksellaceae</taxon>
        <taxon>Chryseobacterium group</taxon>
        <taxon>Epilithonimonas</taxon>
    </lineage>
</organism>
<accession>A0A3D9CXR8</accession>
<dbReference type="InterPro" id="IPR036390">
    <property type="entry name" value="WH_DNA-bd_sf"/>
</dbReference>
<dbReference type="GO" id="GO:0003700">
    <property type="term" value="F:DNA-binding transcription factor activity"/>
    <property type="evidence" value="ECO:0007669"/>
    <property type="project" value="InterPro"/>
</dbReference>
<keyword evidence="2" id="KW-0805">Transcription regulation</keyword>
<dbReference type="SUPFAM" id="SSF53850">
    <property type="entry name" value="Periplasmic binding protein-like II"/>
    <property type="match status" value="1"/>
</dbReference>
<comment type="caution">
    <text evidence="6">The sequence shown here is derived from an EMBL/GenBank/DDBJ whole genome shotgun (WGS) entry which is preliminary data.</text>
</comment>
<evidence type="ECO:0000256" key="4">
    <source>
        <dbReference type="ARBA" id="ARBA00023163"/>
    </source>
</evidence>
<proteinExistence type="inferred from homology"/>
<dbReference type="InterPro" id="IPR005119">
    <property type="entry name" value="LysR_subst-bd"/>
</dbReference>
<dbReference type="Gene3D" id="1.10.10.10">
    <property type="entry name" value="Winged helix-like DNA-binding domain superfamily/Winged helix DNA-binding domain"/>
    <property type="match status" value="1"/>
</dbReference>
<dbReference type="PROSITE" id="PS50931">
    <property type="entry name" value="HTH_LYSR"/>
    <property type="match status" value="1"/>
</dbReference>
<dbReference type="AlphaFoldDB" id="A0A3D9CXR8"/>
<dbReference type="EMBL" id="QNUG01000016">
    <property type="protein sequence ID" value="REC70570.1"/>
    <property type="molecule type" value="Genomic_DNA"/>
</dbReference>
<dbReference type="InterPro" id="IPR036388">
    <property type="entry name" value="WH-like_DNA-bd_sf"/>
</dbReference>
<dbReference type="Proteomes" id="UP000256326">
    <property type="component" value="Unassembled WGS sequence"/>
</dbReference>